<dbReference type="Gene3D" id="2.170.130.10">
    <property type="entry name" value="TonB-dependent receptor, plug domain"/>
    <property type="match status" value="1"/>
</dbReference>
<dbReference type="Pfam" id="PF07715">
    <property type="entry name" value="Plug"/>
    <property type="match status" value="1"/>
</dbReference>
<evidence type="ECO:0000313" key="7">
    <source>
        <dbReference type="Proteomes" id="UP000327007"/>
    </source>
</evidence>
<feature type="domain" description="TonB-dependent receptor plug" evidence="5">
    <location>
        <begin position="114"/>
        <end position="237"/>
    </location>
</feature>
<keyword evidence="3" id="KW-0732">Signal</keyword>
<evidence type="ECO:0000313" key="6">
    <source>
        <dbReference type="EMBL" id="KAA9040106.1"/>
    </source>
</evidence>
<dbReference type="Gene3D" id="2.60.40.1120">
    <property type="entry name" value="Carboxypeptidase-like, regulatory domain"/>
    <property type="match status" value="1"/>
</dbReference>
<dbReference type="InterPro" id="IPR012910">
    <property type="entry name" value="Plug_dom"/>
</dbReference>
<evidence type="ECO:0000256" key="2">
    <source>
        <dbReference type="RuleBase" id="RU003357"/>
    </source>
</evidence>
<name>A0AAI9WGR1_9BACE</name>
<keyword evidence="1" id="KW-0812">Transmembrane</keyword>
<reference evidence="7" key="1">
    <citation type="journal article" date="2018" name="J. Anim. Genet.">
        <title>Acquired interbacterial defense systems protect against interspecies antagonism in the human gut microbiome.</title>
        <authorList>
            <person name="Ross B.D."/>
            <person name="Verster A.J."/>
            <person name="Radey M.C."/>
            <person name="Schmidtke D.T."/>
            <person name="Pope C.E."/>
            <person name="Hoffman L.R."/>
            <person name="Hajjar A."/>
            <person name="Peterson S.B."/>
            <person name="Borenstein E."/>
            <person name="Mougous J."/>
        </authorList>
    </citation>
    <scope>NUCLEOTIDE SEQUENCE [LARGE SCALE GENOMIC DNA]</scope>
    <source>
        <strain evidence="7">H204</strain>
    </source>
</reference>
<dbReference type="EMBL" id="VYQC01000014">
    <property type="protein sequence ID" value="KAA9040106.1"/>
    <property type="molecule type" value="Genomic_DNA"/>
</dbReference>
<dbReference type="GO" id="GO:0009279">
    <property type="term" value="C:cell outer membrane"/>
    <property type="evidence" value="ECO:0007669"/>
    <property type="project" value="UniProtKB-SubCell"/>
</dbReference>
<dbReference type="InterPro" id="IPR023996">
    <property type="entry name" value="TonB-dep_OMP_SusC/RagA"/>
</dbReference>
<protein>
    <submittedName>
        <fullName evidence="6">SusC/RagA family TonB-linked outer membrane protein</fullName>
    </submittedName>
</protein>
<keyword evidence="1" id="KW-1134">Transmembrane beta strand</keyword>
<dbReference type="RefSeq" id="WP_151433326.1">
    <property type="nucleotide sequence ID" value="NZ_VYQC01000014.1"/>
</dbReference>
<accession>A0AAI9WGR1</accession>
<feature type="chain" id="PRO_5042481380" evidence="3">
    <location>
        <begin position="21"/>
        <end position="712"/>
    </location>
</feature>
<organism evidence="6 7">
    <name type="scientific">Bacteroides xylanisolvens</name>
    <dbReference type="NCBI Taxonomy" id="371601"/>
    <lineage>
        <taxon>Bacteria</taxon>
        <taxon>Pseudomonadati</taxon>
        <taxon>Bacteroidota</taxon>
        <taxon>Bacteroidia</taxon>
        <taxon>Bacteroidales</taxon>
        <taxon>Bacteroidaceae</taxon>
        <taxon>Bacteroides</taxon>
    </lineage>
</organism>
<gene>
    <name evidence="6" type="ORF">F6S82_20810</name>
</gene>
<evidence type="ECO:0000256" key="1">
    <source>
        <dbReference type="PROSITE-ProRule" id="PRU01360"/>
    </source>
</evidence>
<feature type="signal peptide" evidence="3">
    <location>
        <begin position="1"/>
        <end position="20"/>
    </location>
</feature>
<proteinExistence type="inferred from homology"/>
<dbReference type="Proteomes" id="UP000327007">
    <property type="component" value="Unassembled WGS sequence"/>
</dbReference>
<dbReference type="InterPro" id="IPR039426">
    <property type="entry name" value="TonB-dep_rcpt-like"/>
</dbReference>
<dbReference type="InterPro" id="IPR008969">
    <property type="entry name" value="CarboxyPept-like_regulatory"/>
</dbReference>
<dbReference type="NCBIfam" id="TIGR04056">
    <property type="entry name" value="OMP_RagA_SusC"/>
    <property type="match status" value="1"/>
</dbReference>
<comment type="subcellular location">
    <subcellularLocation>
        <location evidence="1">Cell outer membrane</location>
        <topology evidence="1">Multi-pass membrane protein</topology>
    </subcellularLocation>
</comment>
<dbReference type="NCBIfam" id="TIGR04057">
    <property type="entry name" value="SusC_RagA_signa"/>
    <property type="match status" value="1"/>
</dbReference>
<dbReference type="FunFam" id="2.60.40.1120:FF:000003">
    <property type="entry name" value="Outer membrane protein Omp121"/>
    <property type="match status" value="1"/>
</dbReference>
<dbReference type="AlphaFoldDB" id="A0AAI9WGR1"/>
<keyword evidence="1" id="KW-0998">Cell outer membrane</keyword>
<dbReference type="Pfam" id="PF00593">
    <property type="entry name" value="TonB_dep_Rec_b-barrel"/>
    <property type="match status" value="1"/>
</dbReference>
<dbReference type="PROSITE" id="PS52016">
    <property type="entry name" value="TONB_DEPENDENT_REC_3"/>
    <property type="match status" value="1"/>
</dbReference>
<keyword evidence="1" id="KW-0813">Transport</keyword>
<dbReference type="SUPFAM" id="SSF56935">
    <property type="entry name" value="Porins"/>
    <property type="match status" value="1"/>
</dbReference>
<keyword evidence="1 2" id="KW-0472">Membrane</keyword>
<evidence type="ECO:0000259" key="5">
    <source>
        <dbReference type="Pfam" id="PF07715"/>
    </source>
</evidence>
<evidence type="ECO:0000256" key="3">
    <source>
        <dbReference type="SAM" id="SignalP"/>
    </source>
</evidence>
<dbReference type="InterPro" id="IPR000531">
    <property type="entry name" value="Beta-barrel_TonB"/>
</dbReference>
<keyword evidence="2" id="KW-0798">TonB box</keyword>
<comment type="caution">
    <text evidence="6">The sequence shown here is derived from an EMBL/GenBank/DDBJ whole genome shotgun (WGS) entry which is preliminary data.</text>
</comment>
<dbReference type="SUPFAM" id="SSF49464">
    <property type="entry name" value="Carboxypeptidase regulatory domain-like"/>
    <property type="match status" value="1"/>
</dbReference>
<dbReference type="InterPro" id="IPR023997">
    <property type="entry name" value="TonB-dep_OMP_SusC/RagA_CS"/>
</dbReference>
<dbReference type="Pfam" id="PF13715">
    <property type="entry name" value="CarbopepD_reg_2"/>
    <property type="match status" value="1"/>
</dbReference>
<evidence type="ECO:0000259" key="4">
    <source>
        <dbReference type="Pfam" id="PF00593"/>
    </source>
</evidence>
<dbReference type="PROSITE" id="PS51257">
    <property type="entry name" value="PROKAR_LIPOPROTEIN"/>
    <property type="match status" value="1"/>
</dbReference>
<feature type="non-terminal residue" evidence="6">
    <location>
        <position position="712"/>
    </location>
</feature>
<sequence>MNKYLLLLCLALCGCTTVFAQIKINGHVDDKDGMAMPGVTVALEGTNQGTITDLDGNYSLTVPDRNGILVFSFIGYQVQKVQVGSRTKIDVVLESTSVQMDEVVVIGYGTTRRKDLTGSVVSVKSEALQNRLITSLDDALSGSVPGLMIQSSGGQPGAASNMLIRGANSLTGSTQPLIVIDGFPLFDAATSGGGGMSDKSGGMSAFALVNPDDIASIEVLKDASATAIYGNRGANGVILITTKKGRVDGSKIQYNTSFGMQQLPRKYDMMDFLDYAKYQNLKNPNNKMFTDQKTGEMLGFDPNIRTVDWQDEIYRTGFVQNHSLSVQGATEKTNFMISGSFMQDRSIIKNTDWQKLTAKATIDHSFSKKLKVGADINFSQIKDDGVPTGGGDGTAVGTVIGALLARPFILDETTQSYLRRAGVDQSIIDSDLASYKSNPLNMVEAIDMKKTIRRTILNGYAQYNILDDLQFKTTIGYDIYSLKDSQFYPKSTPLGNLNNGLGILGHIDNQSWINENTLTWSPVFAGEHHLNILLGVSEQGWKSSYDRTELSSFEYEALGYDNAQMAKNFTAYSSSNETHYVSLMGRANYSFSGKYMATFTVRRDATSIFLNNKWGTFYSGALAYNIKEENFLKDVKAISNLKLRLSLGEVGNSNVPTTGAYAQLYNTNHSFDNSIVIGQSPASLANEDLKWEKTQEWNLGLELGLLHDRIQG</sequence>
<feature type="domain" description="TonB-dependent receptor-like beta-barrel" evidence="4">
    <location>
        <begin position="454"/>
        <end position="709"/>
    </location>
</feature>
<comment type="similarity">
    <text evidence="1 2">Belongs to the TonB-dependent receptor family.</text>
</comment>
<dbReference type="InterPro" id="IPR037066">
    <property type="entry name" value="Plug_dom_sf"/>
</dbReference>